<dbReference type="InterPro" id="IPR032466">
    <property type="entry name" value="Metal_Hydrolase"/>
</dbReference>
<dbReference type="SUPFAM" id="SSF51556">
    <property type="entry name" value="Metallo-dependent hydrolases"/>
    <property type="match status" value="1"/>
</dbReference>
<gene>
    <name evidence="2" type="ORF">TcarDRAFT_2589</name>
</gene>
<reference evidence="2 3" key="2">
    <citation type="submission" date="2007-01" db="EMBL/GenBank/DDBJ databases">
        <title>Sequencing of the draft genome and assembly of Thermosinus carboxydivorans Nor1.</title>
        <authorList>
            <consortium name="US DOE Joint Genome Institute (JGI-PGF)"/>
            <person name="Copeland A."/>
            <person name="Lucas S."/>
            <person name="Lapidus A."/>
            <person name="Barry K."/>
            <person name="Glavina del Rio T."/>
            <person name="Dalin E."/>
            <person name="Tice H."/>
            <person name="Bruce D."/>
            <person name="Pitluck S."/>
            <person name="Richardson P."/>
        </authorList>
    </citation>
    <scope>NUCLEOTIDE SEQUENCE [LARGE SCALE GENOMIC DNA]</scope>
    <source>
        <strain evidence="2 3">Nor1</strain>
    </source>
</reference>
<dbReference type="PANTHER" id="PTHR43383">
    <property type="entry name" value="NODULIN 6"/>
    <property type="match status" value="1"/>
</dbReference>
<reference evidence="2 3" key="1">
    <citation type="submission" date="2007-01" db="EMBL/GenBank/DDBJ databases">
        <title>Annotation of the draft genome assembly of Thermosinus carboxydivorans Nor1.</title>
        <authorList>
            <consortium name="US DOE Joint Genome Institute (JGI-ORNL)"/>
            <person name="Larimer F."/>
            <person name="Land M."/>
            <person name="Hauser L."/>
        </authorList>
    </citation>
    <scope>NUCLEOTIDE SEQUENCE [LARGE SCALE GENOMIC DNA]</scope>
    <source>
        <strain evidence="2 3">Nor1</strain>
    </source>
</reference>
<proteinExistence type="predicted"/>
<evidence type="ECO:0000259" key="1">
    <source>
        <dbReference type="Pfam" id="PF04909"/>
    </source>
</evidence>
<dbReference type="Proteomes" id="UP000005139">
    <property type="component" value="Unassembled WGS sequence"/>
</dbReference>
<dbReference type="Gene3D" id="3.20.20.140">
    <property type="entry name" value="Metal-dependent hydrolases"/>
    <property type="match status" value="1"/>
</dbReference>
<sequence length="415" mass="48050">MYFRLRTTINTIQLIDNHGHPGFAEFFEALPHEQRIPFAVDTFKTPEESAAGFPYLRDLHYEAYEKFYGFTKSDIQDATKREELARRYDLARRSPGQLVDKIMKAAGVELLLANIALPDSLKGKDNIRFVPSLDPLIFPFDNTPWKRRQLSKYFIGFFEYMLSDLKIKHGYTEEGFDGYLRFIDRVMDSYVQERVVAFKFVIAYARNTYFAKIDISQGPELYAKARRGDAAAYGKLQDLLVWYILRRIRQFDMAVQFHFAVTDNYVNYFDPLNLANILEDEELKDLKLVILHGGYPRFGQAEVLALGGLTPNKVYIDISGRIMFANHPKIIAKMLRTWLEKPVLWDKILYGSDVLWGERYIYTCAKTARDSVYYALAGMIDDDIIDEDTAIAIARKILRENAIRLYNLAPGPTLL</sequence>
<dbReference type="Pfam" id="PF04909">
    <property type="entry name" value="Amidohydro_2"/>
    <property type="match status" value="1"/>
</dbReference>
<dbReference type="AlphaFoldDB" id="A1HM49"/>
<dbReference type="OrthoDB" id="8244441at2"/>
<accession>A1HM49</accession>
<dbReference type="RefSeq" id="WP_007288107.1">
    <property type="nucleotide sequence ID" value="NZ_AAWL01000001.1"/>
</dbReference>
<evidence type="ECO:0000313" key="3">
    <source>
        <dbReference type="Proteomes" id="UP000005139"/>
    </source>
</evidence>
<dbReference type="EMBL" id="AAWL01000001">
    <property type="protein sequence ID" value="EAX48900.1"/>
    <property type="molecule type" value="Genomic_DNA"/>
</dbReference>
<keyword evidence="3" id="KW-1185">Reference proteome</keyword>
<protein>
    <submittedName>
        <fullName evidence="2">Amidohydrolase 2</fullName>
    </submittedName>
</protein>
<evidence type="ECO:0000313" key="2">
    <source>
        <dbReference type="EMBL" id="EAX48900.1"/>
    </source>
</evidence>
<dbReference type="GO" id="GO:0016787">
    <property type="term" value="F:hydrolase activity"/>
    <property type="evidence" value="ECO:0007669"/>
    <property type="project" value="UniProtKB-KW"/>
</dbReference>
<name>A1HM49_9FIRM</name>
<dbReference type="PANTHER" id="PTHR43383:SF2">
    <property type="entry name" value="AMIDOHYDROLASE 2 FAMILY PROTEIN"/>
    <property type="match status" value="1"/>
</dbReference>
<feature type="domain" description="Amidohydrolase-related" evidence="1">
    <location>
        <begin position="237"/>
        <end position="408"/>
    </location>
</feature>
<comment type="caution">
    <text evidence="2">The sequence shown here is derived from an EMBL/GenBank/DDBJ whole genome shotgun (WGS) entry which is preliminary data.</text>
</comment>
<keyword evidence="2" id="KW-0378">Hydrolase</keyword>
<dbReference type="InterPro" id="IPR006680">
    <property type="entry name" value="Amidohydro-rel"/>
</dbReference>
<organism evidence="2 3">
    <name type="scientific">Thermosinus carboxydivorans Nor1</name>
    <dbReference type="NCBI Taxonomy" id="401526"/>
    <lineage>
        <taxon>Bacteria</taxon>
        <taxon>Bacillati</taxon>
        <taxon>Bacillota</taxon>
        <taxon>Negativicutes</taxon>
        <taxon>Selenomonadales</taxon>
        <taxon>Sporomusaceae</taxon>
        <taxon>Thermosinus</taxon>
    </lineage>
</organism>
<dbReference type="eggNOG" id="COG2159">
    <property type="taxonomic scope" value="Bacteria"/>
</dbReference>